<keyword evidence="1" id="KW-0472">Membrane</keyword>
<dbReference type="Proteomes" id="UP001277761">
    <property type="component" value="Unassembled WGS sequence"/>
</dbReference>
<dbReference type="RefSeq" id="WP_319952749.1">
    <property type="nucleotide sequence ID" value="NZ_JAXAVX010000001.1"/>
</dbReference>
<reference evidence="2 3" key="1">
    <citation type="submission" date="2023-11" db="EMBL/GenBank/DDBJ databases">
        <authorList>
            <person name="Xu M."/>
            <person name="Jiang T."/>
        </authorList>
    </citation>
    <scope>NUCLEOTIDE SEQUENCE [LARGE SCALE GENOMIC DNA]</scope>
    <source>
        <strain evidence="2 3">SD</strain>
    </source>
</reference>
<dbReference type="EMBL" id="JAXAVX010000001">
    <property type="protein sequence ID" value="MDX8150604.1"/>
    <property type="molecule type" value="Genomic_DNA"/>
</dbReference>
<organism evidence="2 3">
    <name type="scientific">Patulibacter brassicae</name>
    <dbReference type="NCBI Taxonomy" id="1705717"/>
    <lineage>
        <taxon>Bacteria</taxon>
        <taxon>Bacillati</taxon>
        <taxon>Actinomycetota</taxon>
        <taxon>Thermoleophilia</taxon>
        <taxon>Solirubrobacterales</taxon>
        <taxon>Patulibacteraceae</taxon>
        <taxon>Patulibacter</taxon>
    </lineage>
</organism>
<sequence length="57" mass="5920">MGLIYAITFAVLVWLALWAVGMKSIDATLIALGIILLSTAVTRVLSYLPGRNGSGGA</sequence>
<keyword evidence="3" id="KW-1185">Reference proteome</keyword>
<name>A0ABU4VHJ0_9ACTN</name>
<gene>
    <name evidence="2" type="ORF">SK069_03280</name>
</gene>
<evidence type="ECO:0008006" key="4">
    <source>
        <dbReference type="Google" id="ProtNLM"/>
    </source>
</evidence>
<accession>A0ABU4VHJ0</accession>
<feature type="transmembrane region" description="Helical" evidence="1">
    <location>
        <begin position="29"/>
        <end position="48"/>
    </location>
</feature>
<evidence type="ECO:0000313" key="2">
    <source>
        <dbReference type="EMBL" id="MDX8150604.1"/>
    </source>
</evidence>
<keyword evidence="1" id="KW-1133">Transmembrane helix</keyword>
<keyword evidence="1" id="KW-0812">Transmembrane</keyword>
<evidence type="ECO:0000313" key="3">
    <source>
        <dbReference type="Proteomes" id="UP001277761"/>
    </source>
</evidence>
<proteinExistence type="predicted"/>
<evidence type="ECO:0000256" key="1">
    <source>
        <dbReference type="SAM" id="Phobius"/>
    </source>
</evidence>
<comment type="caution">
    <text evidence="2">The sequence shown here is derived from an EMBL/GenBank/DDBJ whole genome shotgun (WGS) entry which is preliminary data.</text>
</comment>
<protein>
    <recommendedName>
        <fullName evidence="4">Lmo0937 family membrane protein</fullName>
    </recommendedName>
</protein>